<dbReference type="RefSeq" id="WP_150565609.1">
    <property type="nucleotide sequence ID" value="NZ_CABPSD010000002.1"/>
</dbReference>
<organism evidence="1 2">
    <name type="scientific">Pandoraea morbifera</name>
    <dbReference type="NCBI Taxonomy" id="2508300"/>
    <lineage>
        <taxon>Bacteria</taxon>
        <taxon>Pseudomonadati</taxon>
        <taxon>Pseudomonadota</taxon>
        <taxon>Betaproteobacteria</taxon>
        <taxon>Burkholderiales</taxon>
        <taxon>Burkholderiaceae</taxon>
        <taxon>Pandoraea</taxon>
    </lineage>
</organism>
<dbReference type="EMBL" id="CABPSD010000002">
    <property type="protein sequence ID" value="VVD75332.1"/>
    <property type="molecule type" value="Genomic_DNA"/>
</dbReference>
<dbReference type="InterPro" id="IPR012670">
    <property type="entry name" value="T3SS_YscI/HrpB"/>
</dbReference>
<keyword evidence="2" id="KW-1185">Reference proteome</keyword>
<protein>
    <submittedName>
        <fullName evidence="1">EscI/YscI/HrpB family type III secretion system inner rod protein</fullName>
    </submittedName>
</protein>
<dbReference type="Proteomes" id="UP000368474">
    <property type="component" value="Unassembled WGS sequence"/>
</dbReference>
<name>A0A5E4SKK8_9BURK</name>
<dbReference type="Pfam" id="PF17001">
    <property type="entry name" value="T3SS_basalb_I"/>
    <property type="match status" value="1"/>
</dbReference>
<accession>A0A5E4SKK8</accession>
<evidence type="ECO:0000313" key="1">
    <source>
        <dbReference type="EMBL" id="VVD75332.1"/>
    </source>
</evidence>
<evidence type="ECO:0000313" key="2">
    <source>
        <dbReference type="Proteomes" id="UP000368474"/>
    </source>
</evidence>
<sequence>MTPSQLFNVTAQAVDAASLTNVALATAGAGETDAVGFAQAMAHAPRLPEHHLLSAAGKLAGDTDRLAERITAQPGTVDDPGRLLAAQRHLTERVLSLEFVAKVAGAATQGVNKLVHMQ</sequence>
<gene>
    <name evidence="1" type="ORF">PMO31116_00810</name>
</gene>
<proteinExistence type="predicted"/>
<dbReference type="GO" id="GO:0030254">
    <property type="term" value="P:protein secretion by the type III secretion system"/>
    <property type="evidence" value="ECO:0007669"/>
    <property type="project" value="InterPro"/>
</dbReference>
<dbReference type="AlphaFoldDB" id="A0A5E4SKK8"/>
<reference evidence="1 2" key="1">
    <citation type="submission" date="2019-08" db="EMBL/GenBank/DDBJ databases">
        <authorList>
            <person name="Peeters C."/>
        </authorList>
    </citation>
    <scope>NUCLEOTIDE SEQUENCE [LARGE SCALE GENOMIC DNA]</scope>
    <source>
        <strain evidence="1 2">LMG 31116</strain>
    </source>
</reference>
<dbReference type="NCBIfam" id="TIGR02497">
    <property type="entry name" value="yscI_hrpB_dom"/>
    <property type="match status" value="1"/>
</dbReference>